<organism evidence="4 5">
    <name type="scientific">Aeromicrobium yanjiei</name>
    <dbReference type="NCBI Taxonomy" id="2662028"/>
    <lineage>
        <taxon>Bacteria</taxon>
        <taxon>Bacillati</taxon>
        <taxon>Actinomycetota</taxon>
        <taxon>Actinomycetes</taxon>
        <taxon>Propionibacteriales</taxon>
        <taxon>Nocardioidaceae</taxon>
        <taxon>Aeromicrobium</taxon>
    </lineage>
</organism>
<evidence type="ECO:0000259" key="2">
    <source>
        <dbReference type="Pfam" id="PF02470"/>
    </source>
</evidence>
<dbReference type="GO" id="GO:0005576">
    <property type="term" value="C:extracellular region"/>
    <property type="evidence" value="ECO:0007669"/>
    <property type="project" value="TreeGrafter"/>
</dbReference>
<keyword evidence="5" id="KW-1185">Reference proteome</keyword>
<dbReference type="AlphaFoldDB" id="A0A5Q2MIU5"/>
<evidence type="ECO:0000259" key="3">
    <source>
        <dbReference type="Pfam" id="PF11887"/>
    </source>
</evidence>
<accession>A0A5Q2MIU5</accession>
<reference evidence="4 5" key="1">
    <citation type="submission" date="2019-11" db="EMBL/GenBank/DDBJ databases">
        <authorList>
            <person name="Li J."/>
        </authorList>
    </citation>
    <scope>NUCLEOTIDE SEQUENCE [LARGE SCALE GENOMIC DNA]</scope>
    <source>
        <strain evidence="4 5">MF47</strain>
    </source>
</reference>
<dbReference type="PANTHER" id="PTHR33371">
    <property type="entry name" value="INTERMEMBRANE PHOSPHOLIPID TRANSPORT SYSTEM BINDING PROTEIN MLAD-RELATED"/>
    <property type="match status" value="1"/>
</dbReference>
<dbReference type="NCBIfam" id="TIGR00996">
    <property type="entry name" value="Mtu_fam_mce"/>
    <property type="match status" value="1"/>
</dbReference>
<protein>
    <submittedName>
        <fullName evidence="4">MCE family protein</fullName>
    </submittedName>
</protein>
<proteinExistence type="predicted"/>
<dbReference type="RefSeq" id="WP_153654389.1">
    <property type="nucleotide sequence ID" value="NZ_CP045737.1"/>
</dbReference>
<dbReference type="InterPro" id="IPR005693">
    <property type="entry name" value="Mce"/>
</dbReference>
<keyword evidence="1" id="KW-0472">Membrane</keyword>
<keyword evidence="1" id="KW-1133">Transmembrane helix</keyword>
<gene>
    <name evidence="4" type="ORF">GEV26_15135</name>
</gene>
<dbReference type="Proteomes" id="UP000392064">
    <property type="component" value="Chromosome"/>
</dbReference>
<dbReference type="KEGG" id="aef:GEV26_15135"/>
<dbReference type="InterPro" id="IPR052336">
    <property type="entry name" value="MlaD_Phospholipid_Transporter"/>
</dbReference>
<sequence length="492" mass="52373">MARTPVLERPTSLKVLGTAFLAIVLFFLWITYAFFTKAFVDYDTVTLKADTAGVNLPQNADIKLRGMIVGEVRSVRTDGDGVELELGMNPKLIKDVPKDVTAQLVPKTLFGEKYVALIPPAGAGTGGPSLQAGDTITKADVPIEVETLLNDLYPLLEAVDPANLSYTLSAVSSALEGRGTQLGETLVTLNSYLRKIDPEVPQLITDVTKLGTVADGYADAMPDIGRLLRNTVVTGNTVVAKKAQLAAFFDEGTDLSDTLTAFTTESGEDLVELAGDSRPVLEVVADYSVTFPCFLKSMDTLIPRLDSAYRDGMLHIDVELIKQPNAYAYNNADPDDPDNENLAASKEVFDAARKEPGATSARGINGRNAASPSCIDLNEINKGRAQQEALSSQKNPFKIPADVYRLVGVKRAHSKFGSTGADGDFAKNRPAASSLDLQNLVQPSIGATDSAGERAQLDVLIGSMTGTKASEVPDIGSLLVGPLLRGTKVSPK</sequence>
<dbReference type="InterPro" id="IPR003399">
    <property type="entry name" value="Mce/MlaD"/>
</dbReference>
<dbReference type="Pfam" id="PF02470">
    <property type="entry name" value="MlaD"/>
    <property type="match status" value="1"/>
</dbReference>
<evidence type="ECO:0000256" key="1">
    <source>
        <dbReference type="SAM" id="Phobius"/>
    </source>
</evidence>
<dbReference type="InterPro" id="IPR024516">
    <property type="entry name" value="Mce_C"/>
</dbReference>
<feature type="domain" description="Mammalian cell entry C-terminal" evidence="3">
    <location>
        <begin position="129"/>
        <end position="334"/>
    </location>
</feature>
<dbReference type="PANTHER" id="PTHR33371:SF19">
    <property type="entry name" value="MCE-FAMILY PROTEIN MCE4A"/>
    <property type="match status" value="1"/>
</dbReference>
<dbReference type="Pfam" id="PF11887">
    <property type="entry name" value="Mce4_CUP1"/>
    <property type="match status" value="1"/>
</dbReference>
<evidence type="ECO:0000313" key="4">
    <source>
        <dbReference type="EMBL" id="QGG42608.1"/>
    </source>
</evidence>
<dbReference type="GO" id="GO:0051701">
    <property type="term" value="P:biological process involved in interaction with host"/>
    <property type="evidence" value="ECO:0007669"/>
    <property type="project" value="TreeGrafter"/>
</dbReference>
<evidence type="ECO:0000313" key="5">
    <source>
        <dbReference type="Proteomes" id="UP000392064"/>
    </source>
</evidence>
<dbReference type="EMBL" id="CP045737">
    <property type="protein sequence ID" value="QGG42608.1"/>
    <property type="molecule type" value="Genomic_DNA"/>
</dbReference>
<feature type="domain" description="Mce/MlaD" evidence="2">
    <location>
        <begin position="43"/>
        <end position="120"/>
    </location>
</feature>
<keyword evidence="1" id="KW-0812">Transmembrane</keyword>
<feature type="transmembrane region" description="Helical" evidence="1">
    <location>
        <begin position="12"/>
        <end position="35"/>
    </location>
</feature>
<name>A0A5Q2MIU5_9ACTN</name>